<dbReference type="Proteomes" id="UP000602284">
    <property type="component" value="Unassembled WGS sequence"/>
</dbReference>
<dbReference type="InterPro" id="IPR011989">
    <property type="entry name" value="ARM-like"/>
</dbReference>
<protein>
    <recommendedName>
        <fullName evidence="3">HEAT repeat domain-containing protein</fullName>
    </recommendedName>
</protein>
<comment type="caution">
    <text evidence="1">The sequence shown here is derived from an EMBL/GenBank/DDBJ whole genome shotgun (WGS) entry which is preliminary data.</text>
</comment>
<evidence type="ECO:0000313" key="2">
    <source>
        <dbReference type="Proteomes" id="UP000602284"/>
    </source>
</evidence>
<evidence type="ECO:0008006" key="3">
    <source>
        <dbReference type="Google" id="ProtNLM"/>
    </source>
</evidence>
<name>A0ABS1JF08_9BACL</name>
<organism evidence="1 2">
    <name type="scientific">Tumebacillus amylolyticus</name>
    <dbReference type="NCBI Taxonomy" id="2801339"/>
    <lineage>
        <taxon>Bacteria</taxon>
        <taxon>Bacillati</taxon>
        <taxon>Bacillota</taxon>
        <taxon>Bacilli</taxon>
        <taxon>Bacillales</taxon>
        <taxon>Alicyclobacillaceae</taxon>
        <taxon>Tumebacillus</taxon>
    </lineage>
</organism>
<proteinExistence type="predicted"/>
<gene>
    <name evidence="1" type="ORF">JJB07_19570</name>
</gene>
<dbReference type="RefSeq" id="WP_201637806.1">
    <property type="nucleotide sequence ID" value="NZ_JAEQNB010000007.1"/>
</dbReference>
<sequence>MSILEQLSSQVGDSTEAANRRVVVDCIENPELLEQIAQGLTSKDKKLVGDAAEVFTMVAESHPEYVVPYVSALLPLLQHKATRARWEAMHALALTAHLVPDVVQSDLLVQLPTLFETETSTIVRDYAVDLLGNYAKVGESAALQAYPLLTDALSTKQKGRALTGLLAVYSQAPQVKEDLHTLALQHTDDPKAVVKKAAKALLKATQL</sequence>
<dbReference type="SUPFAM" id="SSF48371">
    <property type="entry name" value="ARM repeat"/>
    <property type="match status" value="1"/>
</dbReference>
<dbReference type="InterPro" id="IPR016024">
    <property type="entry name" value="ARM-type_fold"/>
</dbReference>
<keyword evidence="2" id="KW-1185">Reference proteome</keyword>
<evidence type="ECO:0000313" key="1">
    <source>
        <dbReference type="EMBL" id="MBL0388805.1"/>
    </source>
</evidence>
<dbReference type="Gene3D" id="1.25.10.10">
    <property type="entry name" value="Leucine-rich Repeat Variant"/>
    <property type="match status" value="1"/>
</dbReference>
<reference evidence="1 2" key="1">
    <citation type="submission" date="2021-01" db="EMBL/GenBank/DDBJ databases">
        <title>Tumebacillus sp. strain ITR2 16S ribosomal RNA gene Genome sequencing and assembly.</title>
        <authorList>
            <person name="Kang M."/>
        </authorList>
    </citation>
    <scope>NUCLEOTIDE SEQUENCE [LARGE SCALE GENOMIC DNA]</scope>
    <source>
        <strain evidence="1 2">ITR2</strain>
    </source>
</reference>
<dbReference type="EMBL" id="JAEQNB010000007">
    <property type="protein sequence ID" value="MBL0388805.1"/>
    <property type="molecule type" value="Genomic_DNA"/>
</dbReference>
<accession>A0ABS1JF08</accession>